<reference evidence="7" key="1">
    <citation type="submission" date="2021-12" db="EMBL/GenBank/DDBJ databases">
        <authorList>
            <person name="King R."/>
        </authorList>
    </citation>
    <scope>NUCLEOTIDE SEQUENCE</scope>
</reference>
<feature type="transmembrane region" description="Helical" evidence="5">
    <location>
        <begin position="202"/>
        <end position="224"/>
    </location>
</feature>
<feature type="domain" description="Fatty acid hydroxylase" evidence="6">
    <location>
        <begin position="300"/>
        <end position="430"/>
    </location>
</feature>
<comment type="subcellular location">
    <subcellularLocation>
        <location evidence="1">Membrane</location>
    </subcellularLocation>
</comment>
<evidence type="ECO:0000313" key="8">
    <source>
        <dbReference type="Proteomes" id="UP001152759"/>
    </source>
</evidence>
<dbReference type="GO" id="GO:0016491">
    <property type="term" value="F:oxidoreductase activity"/>
    <property type="evidence" value="ECO:0007669"/>
    <property type="project" value="InterPro"/>
</dbReference>
<feature type="transmembrane region" description="Helical" evidence="5">
    <location>
        <begin position="104"/>
        <end position="122"/>
    </location>
</feature>
<dbReference type="Pfam" id="PF04116">
    <property type="entry name" value="FA_hydroxylase"/>
    <property type="match status" value="1"/>
</dbReference>
<accession>A0A9P0CDF1</accession>
<evidence type="ECO:0000313" key="7">
    <source>
        <dbReference type="EMBL" id="CAH0767266.1"/>
    </source>
</evidence>
<dbReference type="EMBL" id="OU963863">
    <property type="protein sequence ID" value="CAH0767266.1"/>
    <property type="molecule type" value="Genomic_DNA"/>
</dbReference>
<dbReference type="InterPro" id="IPR006694">
    <property type="entry name" value="Fatty_acid_hydroxylase"/>
</dbReference>
<dbReference type="Proteomes" id="UP001152759">
    <property type="component" value="Chromosome 2"/>
</dbReference>
<feature type="transmembrane region" description="Helical" evidence="5">
    <location>
        <begin position="365"/>
        <end position="384"/>
    </location>
</feature>
<evidence type="ECO:0000256" key="4">
    <source>
        <dbReference type="ARBA" id="ARBA00023136"/>
    </source>
</evidence>
<keyword evidence="2 5" id="KW-0812">Transmembrane</keyword>
<evidence type="ECO:0000256" key="3">
    <source>
        <dbReference type="ARBA" id="ARBA00022989"/>
    </source>
</evidence>
<keyword evidence="3 5" id="KW-1133">Transmembrane helix</keyword>
<dbReference type="AlphaFoldDB" id="A0A9P0CDF1"/>
<evidence type="ECO:0000256" key="5">
    <source>
        <dbReference type="SAM" id="Phobius"/>
    </source>
</evidence>
<proteinExistence type="predicted"/>
<dbReference type="InterPro" id="IPR050307">
    <property type="entry name" value="Sterol_Desaturase_Related"/>
</dbReference>
<feature type="transmembrane region" description="Helical" evidence="5">
    <location>
        <begin position="75"/>
        <end position="97"/>
    </location>
</feature>
<keyword evidence="4 5" id="KW-0472">Membrane</keyword>
<evidence type="ECO:0000256" key="2">
    <source>
        <dbReference type="ARBA" id="ARBA00022692"/>
    </source>
</evidence>
<protein>
    <recommendedName>
        <fullName evidence="6">Fatty acid hydroxylase domain-containing protein</fullName>
    </recommendedName>
</protein>
<evidence type="ECO:0000259" key="6">
    <source>
        <dbReference type="Pfam" id="PF04116"/>
    </source>
</evidence>
<feature type="transmembrane region" description="Helical" evidence="5">
    <location>
        <begin position="142"/>
        <end position="163"/>
    </location>
</feature>
<gene>
    <name evidence="7" type="ORF">BEMITA_LOCUS4653</name>
</gene>
<sequence>MMQWKGLADTSSARLLCVTLMILCYRILCIFWSIYSYHDHKILYFSHSEAFFLKKKKNSIYQFSFYLPSQNHCTFILVLTIFVRLSYCNFTNLFFFFVSQRINFSFAMLGLLLSLSAFYLTARSKSNDLLLSKLFQNIQKSIRNSIVHTLIAAGSIIWIISALQGRATFDSRAIGLMNNVTDLEKQFERRTSWLQQLYLQNIMYFIPAFTFIFLTSWVLGAIYIQKNYYLESTVPGGSGNLLLDKFTTTWNEKVTCAACLVYGSFLVGTVFCYIANRGPLSKVYYGFTDYSLWWLALQFPVLVVYQELDIYWLHRLFHTPGIFMAVHRMHHKLKHQTAWNFLVVHPVEIFLFTLDLSIIPAFVVPLHYTTLLTSMTILGIMNYIQHLGIRVEFPPALSWVAGGGFHILHHKYPKKNLGLQLRLFDKLAGTYLDDTRSY</sequence>
<name>A0A9P0CDF1_BEMTA</name>
<dbReference type="GO" id="GO:0008610">
    <property type="term" value="P:lipid biosynthetic process"/>
    <property type="evidence" value="ECO:0007669"/>
    <property type="project" value="InterPro"/>
</dbReference>
<feature type="transmembrane region" description="Helical" evidence="5">
    <location>
        <begin position="254"/>
        <end position="276"/>
    </location>
</feature>
<evidence type="ECO:0000256" key="1">
    <source>
        <dbReference type="ARBA" id="ARBA00004370"/>
    </source>
</evidence>
<feature type="transmembrane region" description="Helical" evidence="5">
    <location>
        <begin position="12"/>
        <end position="35"/>
    </location>
</feature>
<dbReference type="GO" id="GO:0016020">
    <property type="term" value="C:membrane"/>
    <property type="evidence" value="ECO:0007669"/>
    <property type="project" value="UniProtKB-SubCell"/>
</dbReference>
<dbReference type="PANTHER" id="PTHR11863">
    <property type="entry name" value="STEROL DESATURASE"/>
    <property type="match status" value="1"/>
</dbReference>
<keyword evidence="8" id="KW-1185">Reference proteome</keyword>
<organism evidence="7 8">
    <name type="scientific">Bemisia tabaci</name>
    <name type="common">Sweetpotato whitefly</name>
    <name type="synonym">Aleurodes tabaci</name>
    <dbReference type="NCBI Taxonomy" id="7038"/>
    <lineage>
        <taxon>Eukaryota</taxon>
        <taxon>Metazoa</taxon>
        <taxon>Ecdysozoa</taxon>
        <taxon>Arthropoda</taxon>
        <taxon>Hexapoda</taxon>
        <taxon>Insecta</taxon>
        <taxon>Pterygota</taxon>
        <taxon>Neoptera</taxon>
        <taxon>Paraneoptera</taxon>
        <taxon>Hemiptera</taxon>
        <taxon>Sternorrhyncha</taxon>
        <taxon>Aleyrodoidea</taxon>
        <taxon>Aleyrodidae</taxon>
        <taxon>Aleyrodinae</taxon>
        <taxon>Bemisia</taxon>
    </lineage>
</organism>
<feature type="transmembrane region" description="Helical" evidence="5">
    <location>
        <begin position="283"/>
        <end position="304"/>
    </location>
</feature>
<dbReference type="GO" id="GO:0005506">
    <property type="term" value="F:iron ion binding"/>
    <property type="evidence" value="ECO:0007669"/>
    <property type="project" value="InterPro"/>
</dbReference>